<protein>
    <submittedName>
        <fullName evidence="2">Uncharacterized protein</fullName>
    </submittedName>
</protein>
<sequence>MFAKVDWKALICRSQRRFCRISLLLFLSIPLGTVIGTLMNGASSISCMDNIFKSISSMSVGRYLKSQDIKDMLLKPHFGQQYSSRHQLFPLKGISTTQKVINSAYQLKDPRSNEQLLRPSGIFFVTDDLIVSPSSSQLAMNTLAKYKVTLNEIEKYIGTLMNGASSISCMDNIFKSISSMSVGRHLKSQEIKDMLLKPHFEQQYSSRHQLFPLKGISTTQKVINSSYQLKDPRSNEQLLRPSGIFFVTDDLIVSPSSSQLAMNTLAKYKVTLNEIEKYEISIGLEEVSHSKTNGFL</sequence>
<keyword evidence="1" id="KW-1133">Transmembrane helix</keyword>
<dbReference type="PANTHER" id="PTHR33103">
    <property type="entry name" value="OS01G0153900 PROTEIN"/>
    <property type="match status" value="1"/>
</dbReference>
<proteinExistence type="predicted"/>
<accession>A0A9K3N7B8</accession>
<keyword evidence="1" id="KW-0812">Transmembrane</keyword>
<gene>
    <name evidence="2" type="ORF">HanXRQr2_Chr09g0366511</name>
</gene>
<dbReference type="AlphaFoldDB" id="A0A9K3N7B8"/>
<dbReference type="EMBL" id="MNCJ02000324">
    <property type="protein sequence ID" value="KAF5789068.1"/>
    <property type="molecule type" value="Genomic_DNA"/>
</dbReference>
<dbReference type="Gramene" id="mRNA:HanXRQr2_Chr09g0366511">
    <property type="protein sequence ID" value="CDS:HanXRQr2_Chr09g0366511.1"/>
    <property type="gene ID" value="HanXRQr2_Chr09g0366511"/>
</dbReference>
<keyword evidence="3" id="KW-1185">Reference proteome</keyword>
<reference evidence="2" key="2">
    <citation type="submission" date="2020-06" db="EMBL/GenBank/DDBJ databases">
        <title>Helianthus annuus Genome sequencing and assembly Release 2.</title>
        <authorList>
            <person name="Gouzy J."/>
            <person name="Langlade N."/>
            <person name="Munos S."/>
        </authorList>
    </citation>
    <scope>NUCLEOTIDE SEQUENCE</scope>
    <source>
        <tissue evidence="2">Leaves</tissue>
    </source>
</reference>
<feature type="transmembrane region" description="Helical" evidence="1">
    <location>
        <begin position="21"/>
        <end position="39"/>
    </location>
</feature>
<evidence type="ECO:0000313" key="2">
    <source>
        <dbReference type="EMBL" id="KAF5789068.1"/>
    </source>
</evidence>
<dbReference type="Proteomes" id="UP000215914">
    <property type="component" value="Unassembled WGS sequence"/>
</dbReference>
<name>A0A9K3N7B8_HELAN</name>
<comment type="caution">
    <text evidence="2">The sequence shown here is derived from an EMBL/GenBank/DDBJ whole genome shotgun (WGS) entry which is preliminary data.</text>
</comment>
<dbReference type="InterPro" id="IPR007750">
    <property type="entry name" value="DUF674"/>
</dbReference>
<organism evidence="2 3">
    <name type="scientific">Helianthus annuus</name>
    <name type="common">Common sunflower</name>
    <dbReference type="NCBI Taxonomy" id="4232"/>
    <lineage>
        <taxon>Eukaryota</taxon>
        <taxon>Viridiplantae</taxon>
        <taxon>Streptophyta</taxon>
        <taxon>Embryophyta</taxon>
        <taxon>Tracheophyta</taxon>
        <taxon>Spermatophyta</taxon>
        <taxon>Magnoliopsida</taxon>
        <taxon>eudicotyledons</taxon>
        <taxon>Gunneridae</taxon>
        <taxon>Pentapetalae</taxon>
        <taxon>asterids</taxon>
        <taxon>campanulids</taxon>
        <taxon>Asterales</taxon>
        <taxon>Asteraceae</taxon>
        <taxon>Asteroideae</taxon>
        <taxon>Heliantheae alliance</taxon>
        <taxon>Heliantheae</taxon>
        <taxon>Helianthus</taxon>
    </lineage>
</organism>
<dbReference type="PANTHER" id="PTHR33103:SF27">
    <property type="entry name" value="OS04G0594700 PROTEIN"/>
    <property type="match status" value="1"/>
</dbReference>
<keyword evidence="1" id="KW-0472">Membrane</keyword>
<reference evidence="2" key="1">
    <citation type="journal article" date="2017" name="Nature">
        <title>The sunflower genome provides insights into oil metabolism, flowering and Asterid evolution.</title>
        <authorList>
            <person name="Badouin H."/>
            <person name="Gouzy J."/>
            <person name="Grassa C.J."/>
            <person name="Murat F."/>
            <person name="Staton S.E."/>
            <person name="Cottret L."/>
            <person name="Lelandais-Briere C."/>
            <person name="Owens G.L."/>
            <person name="Carrere S."/>
            <person name="Mayjonade B."/>
            <person name="Legrand L."/>
            <person name="Gill N."/>
            <person name="Kane N.C."/>
            <person name="Bowers J.E."/>
            <person name="Hubner S."/>
            <person name="Bellec A."/>
            <person name="Berard A."/>
            <person name="Berges H."/>
            <person name="Blanchet N."/>
            <person name="Boniface M.C."/>
            <person name="Brunel D."/>
            <person name="Catrice O."/>
            <person name="Chaidir N."/>
            <person name="Claudel C."/>
            <person name="Donnadieu C."/>
            <person name="Faraut T."/>
            <person name="Fievet G."/>
            <person name="Helmstetter N."/>
            <person name="King M."/>
            <person name="Knapp S.J."/>
            <person name="Lai Z."/>
            <person name="Le Paslier M.C."/>
            <person name="Lippi Y."/>
            <person name="Lorenzon L."/>
            <person name="Mandel J.R."/>
            <person name="Marage G."/>
            <person name="Marchand G."/>
            <person name="Marquand E."/>
            <person name="Bret-Mestries E."/>
            <person name="Morien E."/>
            <person name="Nambeesan S."/>
            <person name="Nguyen T."/>
            <person name="Pegot-Espagnet P."/>
            <person name="Pouilly N."/>
            <person name="Raftis F."/>
            <person name="Sallet E."/>
            <person name="Schiex T."/>
            <person name="Thomas J."/>
            <person name="Vandecasteele C."/>
            <person name="Vares D."/>
            <person name="Vear F."/>
            <person name="Vautrin S."/>
            <person name="Crespi M."/>
            <person name="Mangin B."/>
            <person name="Burke J.M."/>
            <person name="Salse J."/>
            <person name="Munos S."/>
            <person name="Vincourt P."/>
            <person name="Rieseberg L.H."/>
            <person name="Langlade N.B."/>
        </authorList>
    </citation>
    <scope>NUCLEOTIDE SEQUENCE</scope>
    <source>
        <tissue evidence="2">Leaves</tissue>
    </source>
</reference>
<dbReference type="Pfam" id="PF05056">
    <property type="entry name" value="DUF674"/>
    <property type="match status" value="2"/>
</dbReference>
<evidence type="ECO:0000313" key="3">
    <source>
        <dbReference type="Proteomes" id="UP000215914"/>
    </source>
</evidence>
<evidence type="ECO:0000256" key="1">
    <source>
        <dbReference type="SAM" id="Phobius"/>
    </source>
</evidence>